<evidence type="ECO:0000313" key="1">
    <source>
        <dbReference type="EMBL" id="KGN61415.1"/>
    </source>
</evidence>
<sequence length="75" mass="8694">MIVGKSTLGDPFSMNKDHSVANFRPTTTILSMMKSRKQHSRRQHVMSDIGRCRRNYRHRETSSSEVTLRNVSLKC</sequence>
<name>A0A0A0LHK9_CUCSA</name>
<keyword evidence="2" id="KW-1185">Reference proteome</keyword>
<proteinExistence type="predicted"/>
<reference evidence="1 2" key="2">
    <citation type="journal article" date="2009" name="PLoS ONE">
        <title>An integrated genetic and cytogenetic map of the cucumber genome.</title>
        <authorList>
            <person name="Ren Y."/>
            <person name="Zhang Z."/>
            <person name="Liu J."/>
            <person name="Staub J.E."/>
            <person name="Han Y."/>
            <person name="Cheng Z."/>
            <person name="Li X."/>
            <person name="Lu J."/>
            <person name="Miao H."/>
            <person name="Kang H."/>
            <person name="Xie B."/>
            <person name="Gu X."/>
            <person name="Wang X."/>
            <person name="Du Y."/>
            <person name="Jin W."/>
            <person name="Huang S."/>
        </authorList>
    </citation>
    <scope>NUCLEOTIDE SEQUENCE [LARGE SCALE GENOMIC DNA]</scope>
    <source>
        <strain evidence="2">cv. 9930</strain>
    </source>
</reference>
<accession>A0A0A0LHK9</accession>
<dbReference type="AlphaFoldDB" id="A0A0A0LHK9"/>
<gene>
    <name evidence="1" type="ORF">Csa_2G119370</name>
</gene>
<evidence type="ECO:0000313" key="2">
    <source>
        <dbReference type="Proteomes" id="UP000029981"/>
    </source>
</evidence>
<dbReference type="EMBL" id="CM002923">
    <property type="protein sequence ID" value="KGN61415.1"/>
    <property type="molecule type" value="Genomic_DNA"/>
</dbReference>
<reference evidence="1 2" key="1">
    <citation type="journal article" date="2009" name="Nat. Genet.">
        <title>The genome of the cucumber, Cucumis sativus L.</title>
        <authorList>
            <person name="Huang S."/>
            <person name="Li R."/>
            <person name="Zhang Z."/>
            <person name="Li L."/>
            <person name="Gu X."/>
            <person name="Fan W."/>
            <person name="Lucas W.J."/>
            <person name="Wang X."/>
            <person name="Xie B."/>
            <person name="Ni P."/>
            <person name="Ren Y."/>
            <person name="Zhu H."/>
            <person name="Li J."/>
            <person name="Lin K."/>
            <person name="Jin W."/>
            <person name="Fei Z."/>
            <person name="Li G."/>
            <person name="Staub J."/>
            <person name="Kilian A."/>
            <person name="van der Vossen E.A."/>
            <person name="Wu Y."/>
            <person name="Guo J."/>
            <person name="He J."/>
            <person name="Jia Z."/>
            <person name="Ren Y."/>
            <person name="Tian G."/>
            <person name="Lu Y."/>
            <person name="Ruan J."/>
            <person name="Qian W."/>
            <person name="Wang M."/>
            <person name="Huang Q."/>
            <person name="Li B."/>
            <person name="Xuan Z."/>
            <person name="Cao J."/>
            <person name="Asan"/>
            <person name="Wu Z."/>
            <person name="Zhang J."/>
            <person name="Cai Q."/>
            <person name="Bai Y."/>
            <person name="Zhao B."/>
            <person name="Han Y."/>
            <person name="Li Y."/>
            <person name="Li X."/>
            <person name="Wang S."/>
            <person name="Shi Q."/>
            <person name="Liu S."/>
            <person name="Cho W.K."/>
            <person name="Kim J.Y."/>
            <person name="Xu Y."/>
            <person name="Heller-Uszynska K."/>
            <person name="Miao H."/>
            <person name="Cheng Z."/>
            <person name="Zhang S."/>
            <person name="Wu J."/>
            <person name="Yang Y."/>
            <person name="Kang H."/>
            <person name="Li M."/>
            <person name="Liang H."/>
            <person name="Ren X."/>
            <person name="Shi Z."/>
            <person name="Wen M."/>
            <person name="Jian M."/>
            <person name="Yang H."/>
            <person name="Zhang G."/>
            <person name="Yang Z."/>
            <person name="Chen R."/>
            <person name="Liu S."/>
            <person name="Li J."/>
            <person name="Ma L."/>
            <person name="Liu H."/>
            <person name="Zhou Y."/>
            <person name="Zhao J."/>
            <person name="Fang X."/>
            <person name="Li G."/>
            <person name="Fang L."/>
            <person name="Li Y."/>
            <person name="Liu D."/>
            <person name="Zheng H."/>
            <person name="Zhang Y."/>
            <person name="Qin N."/>
            <person name="Li Z."/>
            <person name="Yang G."/>
            <person name="Yang S."/>
            <person name="Bolund L."/>
            <person name="Kristiansen K."/>
            <person name="Zheng H."/>
            <person name="Li S."/>
            <person name="Zhang X."/>
            <person name="Yang H."/>
            <person name="Wang J."/>
            <person name="Sun R."/>
            <person name="Zhang B."/>
            <person name="Jiang S."/>
            <person name="Wang J."/>
            <person name="Du Y."/>
            <person name="Li S."/>
        </authorList>
    </citation>
    <scope>NUCLEOTIDE SEQUENCE [LARGE SCALE GENOMIC DNA]</scope>
    <source>
        <strain evidence="2">cv. 9930</strain>
    </source>
</reference>
<dbReference type="Proteomes" id="UP000029981">
    <property type="component" value="Chromosome 2"/>
</dbReference>
<reference evidence="1 2" key="4">
    <citation type="journal article" date="2011" name="BMC Genomics">
        <title>RNA-Seq improves annotation of protein-coding genes in the cucumber genome.</title>
        <authorList>
            <person name="Li Z."/>
            <person name="Zhang Z."/>
            <person name="Yan P."/>
            <person name="Huang S."/>
            <person name="Fei Z."/>
            <person name="Lin K."/>
        </authorList>
    </citation>
    <scope>NUCLEOTIDE SEQUENCE [LARGE SCALE GENOMIC DNA]</scope>
    <source>
        <strain evidence="2">cv. 9930</strain>
    </source>
</reference>
<protein>
    <submittedName>
        <fullName evidence="1">Uncharacterized protein</fullName>
    </submittedName>
</protein>
<dbReference type="Gramene" id="KGN61415">
    <property type="protein sequence ID" value="KGN61415"/>
    <property type="gene ID" value="Csa_2G119370"/>
</dbReference>
<organism evidence="1 2">
    <name type="scientific">Cucumis sativus</name>
    <name type="common">Cucumber</name>
    <dbReference type="NCBI Taxonomy" id="3659"/>
    <lineage>
        <taxon>Eukaryota</taxon>
        <taxon>Viridiplantae</taxon>
        <taxon>Streptophyta</taxon>
        <taxon>Embryophyta</taxon>
        <taxon>Tracheophyta</taxon>
        <taxon>Spermatophyta</taxon>
        <taxon>Magnoliopsida</taxon>
        <taxon>eudicotyledons</taxon>
        <taxon>Gunneridae</taxon>
        <taxon>Pentapetalae</taxon>
        <taxon>rosids</taxon>
        <taxon>fabids</taxon>
        <taxon>Cucurbitales</taxon>
        <taxon>Cucurbitaceae</taxon>
        <taxon>Benincaseae</taxon>
        <taxon>Cucumis</taxon>
    </lineage>
</organism>
<reference evidence="1 2" key="3">
    <citation type="journal article" date="2010" name="BMC Genomics">
        <title>Transcriptome sequencing and comparative analysis of cucumber flowers with different sex types.</title>
        <authorList>
            <person name="Guo S."/>
            <person name="Zheng Y."/>
            <person name="Joung J.G."/>
            <person name="Liu S."/>
            <person name="Zhang Z."/>
            <person name="Crasta O.R."/>
            <person name="Sobral B.W."/>
            <person name="Xu Y."/>
            <person name="Huang S."/>
            <person name="Fei Z."/>
        </authorList>
    </citation>
    <scope>NUCLEOTIDE SEQUENCE [LARGE SCALE GENOMIC DNA]</scope>
    <source>
        <strain evidence="2">cv. 9930</strain>
    </source>
</reference>